<keyword evidence="3" id="KW-0378">Hydrolase</keyword>
<dbReference type="NCBIfam" id="TIGR01448">
    <property type="entry name" value="recD_rel"/>
    <property type="match status" value="1"/>
</dbReference>
<dbReference type="CDD" id="cd18809">
    <property type="entry name" value="SF1_C_RecD"/>
    <property type="match status" value="1"/>
</dbReference>
<dbReference type="HAMAP" id="MF_01488">
    <property type="entry name" value="RecD2"/>
    <property type="match status" value="1"/>
</dbReference>
<dbReference type="Gene3D" id="1.10.10.2220">
    <property type="match status" value="1"/>
</dbReference>
<protein>
    <recommendedName>
        <fullName evidence="3">ATP-dependent RecD2 DNA helicase</fullName>
        <ecNumber evidence="3">5.6.2.3</ecNumber>
    </recommendedName>
    <alternativeName>
        <fullName evidence="3">DNA 5'-3' helicase subunit RecD2</fullName>
    </alternativeName>
</protein>
<evidence type="ECO:0000256" key="1">
    <source>
        <dbReference type="ARBA" id="ARBA00022741"/>
    </source>
</evidence>
<dbReference type="Proteomes" id="UP000707356">
    <property type="component" value="Unassembled WGS sequence"/>
</dbReference>
<dbReference type="GO" id="GO:0017116">
    <property type="term" value="F:single-stranded DNA helicase activity"/>
    <property type="evidence" value="ECO:0007669"/>
    <property type="project" value="TreeGrafter"/>
</dbReference>
<feature type="binding site" evidence="3">
    <location>
        <begin position="387"/>
        <end position="391"/>
    </location>
    <ligand>
        <name>ATP</name>
        <dbReference type="ChEBI" id="CHEBI:30616"/>
    </ligand>
</feature>
<name>A0A951PGK9_9CYAN</name>
<dbReference type="InterPro" id="IPR055446">
    <property type="entry name" value="RecD2_N_OB"/>
</dbReference>
<comment type="function">
    <text evidence="3">DNA-dependent ATPase and ATP-dependent 5'-3' DNA helicase. Has no activity on blunt DNA or DNA with 3'-overhangs, requires at least 10 bases of 5'-ssDNA for helicase activity.</text>
</comment>
<evidence type="ECO:0000259" key="4">
    <source>
        <dbReference type="Pfam" id="PF13538"/>
    </source>
</evidence>
<comment type="caution">
    <text evidence="8">The sequence shown here is derived from an EMBL/GenBank/DDBJ whole genome shotgun (WGS) entry which is preliminary data.</text>
</comment>
<accession>A0A951PGK9</accession>
<reference evidence="8" key="2">
    <citation type="journal article" date="2022" name="Microbiol. Resour. Announc.">
        <title>Metagenome Sequencing to Explore Phylogenomics of Terrestrial Cyanobacteria.</title>
        <authorList>
            <person name="Ward R.D."/>
            <person name="Stajich J.E."/>
            <person name="Johansen J.R."/>
            <person name="Huntemann M."/>
            <person name="Clum A."/>
            <person name="Foster B."/>
            <person name="Foster B."/>
            <person name="Roux S."/>
            <person name="Palaniappan K."/>
            <person name="Varghese N."/>
            <person name="Mukherjee S."/>
            <person name="Reddy T.B.K."/>
            <person name="Daum C."/>
            <person name="Copeland A."/>
            <person name="Chen I.A."/>
            <person name="Ivanova N.N."/>
            <person name="Kyrpides N.C."/>
            <person name="Shapiro N."/>
            <person name="Eloe-Fadrosh E.A."/>
            <person name="Pietrasiak N."/>
        </authorList>
    </citation>
    <scope>NUCLEOTIDE SEQUENCE</scope>
    <source>
        <strain evidence="8">GSE-TBD4-15B</strain>
    </source>
</reference>
<evidence type="ECO:0000313" key="8">
    <source>
        <dbReference type="EMBL" id="MBW4468445.1"/>
    </source>
</evidence>
<keyword evidence="2 3" id="KW-0067">ATP-binding</keyword>
<dbReference type="Pfam" id="PF18335">
    <property type="entry name" value="SH3_13"/>
    <property type="match status" value="1"/>
</dbReference>
<proteinExistence type="inferred from homology"/>
<dbReference type="InterPro" id="IPR029493">
    <property type="entry name" value="RecD2-like_HHH"/>
</dbReference>
<evidence type="ECO:0000256" key="2">
    <source>
        <dbReference type="ARBA" id="ARBA00022840"/>
    </source>
</evidence>
<feature type="domain" description="ATP-dependent RecD2 DNA helicase SH3" evidence="6">
    <location>
        <begin position="604"/>
        <end position="668"/>
    </location>
</feature>
<feature type="domain" description="UvrD-like helicase C-terminal" evidence="4">
    <location>
        <begin position="685"/>
        <end position="733"/>
    </location>
</feature>
<sequence length="764" mass="84828">MPNSRDGDRAWHTRIVSLVSPVTYSDRQPNLTTQPSQPLQGVVERLTYHSAESGYTVARFKLPRSSELVTIVGNFASIQPGQTLQLEGDWREHPKYGSQFQVIKYRESKPATLTGIEKYLGSGLIKGVGAATAKRIVAHFGTETLEVIEHQPERLSEVPEISQKRVKLIQAAWAEQRAIKDVMLFLQSHGISTAYAVKIFKQYGDDSIATVTQNPYQLAAEVYGIGFVTADAIARSLGIDPGSEYRYRSGISQVLQEAASDGHCFLPQPELAERAVQRLALQNHQPDLAVMTELTTKMALTGELVMQVDAATQTVICYDPPFYGAEFKLAERLALLLSEPLTVDLPRVQRWIDRFVETNGLQLSTQQRQAVEMAATSRLLVLTGGPGTGKTFCTRTIVALWKAMGKSIALASPTGRAAQRLSEMTRQAAKTIHRLLEFDPSQFKFKREADNPIPAEAIVVDEASMLDLFLANALLKAIPLESQLLLVGDIDQLPSVGPGHVLADLIQSGQIPVIRLSEVFRQAQSSQIVRSAHAINQGQMPILEPASRQPASDCLWVNAFQPEQGLRAIQTLVSETLPQLGFEPLHQVQVLSPMIRGELGTRRLNQLLQQMLNPPAAAKRELSRGGKILREGDRVIQQSNDYNRDVFNGDVGTVQAIDLEEQEITVRFAERWVSYDSVDQNELELAWAVSIHKSQGSEYPVVIMPIHMQHSLLLSRNLIYTGLTRAKQLAIFVGSQKAIEYAVNQTKNQRRYTLLADRLRQLLS</sequence>
<dbReference type="Pfam" id="PF14490">
    <property type="entry name" value="HHH_RecD2"/>
    <property type="match status" value="1"/>
</dbReference>
<evidence type="ECO:0000259" key="5">
    <source>
        <dbReference type="Pfam" id="PF14490"/>
    </source>
</evidence>
<evidence type="ECO:0000256" key="3">
    <source>
        <dbReference type="HAMAP-Rule" id="MF_01488"/>
    </source>
</evidence>
<dbReference type="Pfam" id="PF14520">
    <property type="entry name" value="HHH_5"/>
    <property type="match status" value="1"/>
</dbReference>
<dbReference type="SUPFAM" id="SSF47781">
    <property type="entry name" value="RuvA domain 2-like"/>
    <property type="match status" value="1"/>
</dbReference>
<dbReference type="GO" id="GO:0005524">
    <property type="term" value="F:ATP binding"/>
    <property type="evidence" value="ECO:0007669"/>
    <property type="project" value="UniProtKB-UniRule"/>
</dbReference>
<dbReference type="EC" id="5.6.2.3" evidence="3"/>
<comment type="catalytic activity">
    <reaction evidence="3">
        <text>ATP + H2O = ADP + phosphate + H(+)</text>
        <dbReference type="Rhea" id="RHEA:13065"/>
        <dbReference type="ChEBI" id="CHEBI:15377"/>
        <dbReference type="ChEBI" id="CHEBI:15378"/>
        <dbReference type="ChEBI" id="CHEBI:30616"/>
        <dbReference type="ChEBI" id="CHEBI:43474"/>
        <dbReference type="ChEBI" id="CHEBI:456216"/>
        <dbReference type="EC" id="5.6.2.3"/>
    </reaction>
</comment>
<keyword evidence="3" id="KW-0238">DNA-binding</keyword>
<dbReference type="AlphaFoldDB" id="A0A951PGK9"/>
<dbReference type="Pfam" id="PF23139">
    <property type="entry name" value="OB_YrrC"/>
    <property type="match status" value="1"/>
</dbReference>
<feature type="domain" description="ATP-dependent RecD2 DNA helicase-like helix-hairpin-helix" evidence="5">
    <location>
        <begin position="175"/>
        <end position="265"/>
    </location>
</feature>
<dbReference type="InterPro" id="IPR041451">
    <property type="entry name" value="RecD2_SH13"/>
</dbReference>
<dbReference type="SUPFAM" id="SSF52540">
    <property type="entry name" value="P-loop containing nucleoside triphosphate hydrolases"/>
    <property type="match status" value="1"/>
</dbReference>
<dbReference type="GO" id="GO:0016787">
    <property type="term" value="F:hydrolase activity"/>
    <property type="evidence" value="ECO:0007669"/>
    <property type="project" value="UniProtKB-KW"/>
</dbReference>
<dbReference type="InterPro" id="IPR050534">
    <property type="entry name" value="Coronavir_polyprotein_1ab"/>
</dbReference>
<dbReference type="Gene3D" id="1.10.150.20">
    <property type="entry name" value="5' to 3' exonuclease, C-terminal subdomain"/>
    <property type="match status" value="1"/>
</dbReference>
<dbReference type="GO" id="GO:0009338">
    <property type="term" value="C:exodeoxyribonuclease V complex"/>
    <property type="evidence" value="ECO:0007669"/>
    <property type="project" value="TreeGrafter"/>
</dbReference>
<keyword evidence="3 8" id="KW-0347">Helicase</keyword>
<dbReference type="InterPro" id="IPR027417">
    <property type="entry name" value="P-loop_NTPase"/>
</dbReference>
<evidence type="ECO:0000313" key="9">
    <source>
        <dbReference type="Proteomes" id="UP000707356"/>
    </source>
</evidence>
<feature type="domain" description="ATP-dependent RecD2 DNA helicase OB-fold" evidence="7">
    <location>
        <begin position="39"/>
        <end position="110"/>
    </location>
</feature>
<dbReference type="EMBL" id="JAHHHV010000089">
    <property type="protein sequence ID" value="MBW4468445.1"/>
    <property type="molecule type" value="Genomic_DNA"/>
</dbReference>
<dbReference type="Pfam" id="PF13538">
    <property type="entry name" value="UvrD_C_2"/>
    <property type="match status" value="1"/>
</dbReference>
<keyword evidence="3" id="KW-0413">Isomerase</keyword>
<gene>
    <name evidence="3" type="primary">recD2</name>
    <name evidence="8" type="ORF">KME07_23710</name>
</gene>
<dbReference type="GO" id="GO:0003677">
    <property type="term" value="F:DNA binding"/>
    <property type="evidence" value="ECO:0007669"/>
    <property type="project" value="UniProtKB-UniRule"/>
</dbReference>
<dbReference type="Gene3D" id="3.40.50.300">
    <property type="entry name" value="P-loop containing nucleotide triphosphate hydrolases"/>
    <property type="match status" value="2"/>
</dbReference>
<comment type="similarity">
    <text evidence="3">Belongs to the RecD family. RecD2 subfamily.</text>
</comment>
<dbReference type="PANTHER" id="PTHR43788">
    <property type="entry name" value="DNA2/NAM7 HELICASE FAMILY MEMBER"/>
    <property type="match status" value="1"/>
</dbReference>
<evidence type="ECO:0000259" key="6">
    <source>
        <dbReference type="Pfam" id="PF18335"/>
    </source>
</evidence>
<dbReference type="InterPro" id="IPR006345">
    <property type="entry name" value="RecD2"/>
</dbReference>
<organism evidence="8 9">
    <name type="scientific">Pegethrix bostrychoides GSE-TBD4-15B</name>
    <dbReference type="NCBI Taxonomy" id="2839662"/>
    <lineage>
        <taxon>Bacteria</taxon>
        <taxon>Bacillati</taxon>
        <taxon>Cyanobacteriota</taxon>
        <taxon>Cyanophyceae</taxon>
        <taxon>Oculatellales</taxon>
        <taxon>Oculatellaceae</taxon>
        <taxon>Pegethrix</taxon>
    </lineage>
</organism>
<dbReference type="InterPro" id="IPR010994">
    <property type="entry name" value="RuvA_2-like"/>
</dbReference>
<keyword evidence="1 3" id="KW-0547">Nucleotide-binding</keyword>
<dbReference type="GO" id="GO:0043139">
    <property type="term" value="F:5'-3' DNA helicase activity"/>
    <property type="evidence" value="ECO:0007669"/>
    <property type="project" value="UniProtKB-UniRule"/>
</dbReference>
<dbReference type="PANTHER" id="PTHR43788:SF6">
    <property type="entry name" value="DNA HELICASE B"/>
    <property type="match status" value="1"/>
</dbReference>
<evidence type="ECO:0000259" key="7">
    <source>
        <dbReference type="Pfam" id="PF23139"/>
    </source>
</evidence>
<dbReference type="InterPro" id="IPR027785">
    <property type="entry name" value="UvrD-like_helicase_C"/>
</dbReference>
<dbReference type="Pfam" id="PF13245">
    <property type="entry name" value="AAA_19"/>
    <property type="match status" value="1"/>
</dbReference>
<dbReference type="GO" id="GO:0006310">
    <property type="term" value="P:DNA recombination"/>
    <property type="evidence" value="ECO:0007669"/>
    <property type="project" value="InterPro"/>
</dbReference>
<dbReference type="CDD" id="cd17933">
    <property type="entry name" value="DEXSc_RecD-like"/>
    <property type="match status" value="1"/>
</dbReference>
<dbReference type="Gene3D" id="2.30.30.940">
    <property type="match status" value="1"/>
</dbReference>
<reference evidence="8" key="1">
    <citation type="submission" date="2021-05" db="EMBL/GenBank/DDBJ databases">
        <authorList>
            <person name="Pietrasiak N."/>
            <person name="Ward R."/>
            <person name="Stajich J.E."/>
            <person name="Kurbessoian T."/>
        </authorList>
    </citation>
    <scope>NUCLEOTIDE SEQUENCE</scope>
    <source>
        <strain evidence="8">GSE-TBD4-15B</strain>
    </source>
</reference>